<evidence type="ECO:0000256" key="5">
    <source>
        <dbReference type="ARBA" id="ARBA00023136"/>
    </source>
</evidence>
<dbReference type="InterPro" id="IPR007168">
    <property type="entry name" value="Phageshock_PspC_N"/>
</dbReference>
<keyword evidence="3 6" id="KW-0812">Transmembrane</keyword>
<dbReference type="Proteomes" id="UP000093336">
    <property type="component" value="Unassembled WGS sequence"/>
</dbReference>
<feature type="domain" description="Phage shock protein PspC N-terminal" evidence="7">
    <location>
        <begin position="12"/>
        <end position="68"/>
    </location>
</feature>
<accession>A0ABX2XRH2</accession>
<dbReference type="EMBL" id="LYOZ01000051">
    <property type="protein sequence ID" value="OCH97217.1"/>
    <property type="molecule type" value="Genomic_DNA"/>
</dbReference>
<comment type="subcellular location">
    <subcellularLocation>
        <location evidence="1">Cell membrane</location>
        <topology evidence="1">Single-pass membrane protein</topology>
    </subcellularLocation>
</comment>
<protein>
    <recommendedName>
        <fullName evidence="7">Phage shock protein PspC N-terminal domain-containing protein</fullName>
    </recommendedName>
</protein>
<evidence type="ECO:0000256" key="1">
    <source>
        <dbReference type="ARBA" id="ARBA00004162"/>
    </source>
</evidence>
<evidence type="ECO:0000256" key="6">
    <source>
        <dbReference type="SAM" id="Phobius"/>
    </source>
</evidence>
<keyword evidence="4 6" id="KW-1133">Transmembrane helix</keyword>
<dbReference type="PANTHER" id="PTHR33885">
    <property type="entry name" value="PHAGE SHOCK PROTEIN C"/>
    <property type="match status" value="1"/>
</dbReference>
<evidence type="ECO:0000313" key="8">
    <source>
        <dbReference type="EMBL" id="OCH97217.1"/>
    </source>
</evidence>
<sequence length="73" mass="8310">MKQLPQNKDSKKRLYRSRRDKMIAGVCGGLADYFNMDPTVMRLIFILLLLLGGSAILVYLIMWLVVPLEPVAD</sequence>
<gene>
    <name evidence="8" type="ORF">A8135_03725</name>
</gene>
<evidence type="ECO:0000256" key="2">
    <source>
        <dbReference type="ARBA" id="ARBA00022475"/>
    </source>
</evidence>
<organism evidence="8 9">
    <name type="scientific">Legionella jamestowniensis</name>
    <dbReference type="NCBI Taxonomy" id="455"/>
    <lineage>
        <taxon>Bacteria</taxon>
        <taxon>Pseudomonadati</taxon>
        <taxon>Pseudomonadota</taxon>
        <taxon>Gammaproteobacteria</taxon>
        <taxon>Legionellales</taxon>
        <taxon>Legionellaceae</taxon>
        <taxon>Legionella</taxon>
    </lineage>
</organism>
<name>A0ABX2XRH2_9GAMM</name>
<dbReference type="InterPro" id="IPR052027">
    <property type="entry name" value="PspC"/>
</dbReference>
<dbReference type="Pfam" id="PF04024">
    <property type="entry name" value="PspC"/>
    <property type="match status" value="1"/>
</dbReference>
<keyword evidence="2" id="KW-1003">Cell membrane</keyword>
<keyword evidence="9" id="KW-1185">Reference proteome</keyword>
<comment type="caution">
    <text evidence="8">The sequence shown here is derived from an EMBL/GenBank/DDBJ whole genome shotgun (WGS) entry which is preliminary data.</text>
</comment>
<reference evidence="8 9" key="1">
    <citation type="submission" date="2016-05" db="EMBL/GenBank/DDBJ databases">
        <authorList>
            <person name="Prochazka B."/>
            <person name="Indra A."/>
            <person name="Hasenberger P."/>
            <person name="Blaschitz M."/>
            <person name="Wagner L."/>
            <person name="Wewalka G."/>
            <person name="Sorschag S."/>
            <person name="Schmid D."/>
            <person name="Ruppitsch W."/>
        </authorList>
    </citation>
    <scope>NUCLEOTIDE SEQUENCE [LARGE SCALE GENOMIC DNA]</scope>
    <source>
        <strain evidence="8 9">974010_12</strain>
    </source>
</reference>
<evidence type="ECO:0000256" key="4">
    <source>
        <dbReference type="ARBA" id="ARBA00022989"/>
    </source>
</evidence>
<evidence type="ECO:0000256" key="3">
    <source>
        <dbReference type="ARBA" id="ARBA00022692"/>
    </source>
</evidence>
<proteinExistence type="predicted"/>
<dbReference type="RefSeq" id="WP_065621071.1">
    <property type="nucleotide sequence ID" value="NZ_LYOZ01000051.1"/>
</dbReference>
<feature type="transmembrane region" description="Helical" evidence="6">
    <location>
        <begin position="43"/>
        <end position="66"/>
    </location>
</feature>
<evidence type="ECO:0000313" key="9">
    <source>
        <dbReference type="Proteomes" id="UP000093336"/>
    </source>
</evidence>
<dbReference type="PANTHER" id="PTHR33885:SF3">
    <property type="entry name" value="PHAGE SHOCK PROTEIN C"/>
    <property type="match status" value="1"/>
</dbReference>
<evidence type="ECO:0000259" key="7">
    <source>
        <dbReference type="Pfam" id="PF04024"/>
    </source>
</evidence>
<keyword evidence="5 6" id="KW-0472">Membrane</keyword>